<reference evidence="7" key="2">
    <citation type="submission" date="2021-10" db="EMBL/GenBank/DDBJ databases">
        <title>Phylogenomics reveals ancestral predisposition of the termite-cultivated fungus Termitomyces towards a domesticated lifestyle.</title>
        <authorList>
            <person name="Auxier B."/>
            <person name="Grum-Grzhimaylo A."/>
            <person name="Cardenas M.E."/>
            <person name="Lodge J.D."/>
            <person name="Laessoe T."/>
            <person name="Pedersen O."/>
            <person name="Smith M.E."/>
            <person name="Kuyper T.W."/>
            <person name="Franco-Molano E.A."/>
            <person name="Baroni T.J."/>
            <person name="Aanen D.K."/>
        </authorList>
    </citation>
    <scope>NUCLEOTIDE SEQUENCE</scope>
    <source>
        <strain evidence="7">AP01</strain>
        <tissue evidence="7">Mycelium</tissue>
    </source>
</reference>
<accession>A0A9P7GJR0</accession>
<feature type="compositionally biased region" description="Low complexity" evidence="6">
    <location>
        <begin position="495"/>
        <end position="509"/>
    </location>
</feature>
<keyword evidence="2" id="KW-0808">Transferase</keyword>
<reference evidence="7" key="1">
    <citation type="submission" date="2020-07" db="EMBL/GenBank/DDBJ databases">
        <authorList>
            <person name="Nieuwenhuis M."/>
            <person name="Van De Peppel L.J.J."/>
        </authorList>
    </citation>
    <scope>NUCLEOTIDE SEQUENCE</scope>
    <source>
        <strain evidence="7">AP01</strain>
        <tissue evidence="7">Mycelium</tissue>
    </source>
</reference>
<dbReference type="EMBL" id="JABCKV010000002">
    <property type="protein sequence ID" value="KAG5648580.1"/>
    <property type="molecule type" value="Genomic_DNA"/>
</dbReference>
<feature type="compositionally biased region" description="Polar residues" evidence="6">
    <location>
        <begin position="139"/>
        <end position="150"/>
    </location>
</feature>
<organism evidence="7 8">
    <name type="scientific">Asterophora parasitica</name>
    <dbReference type="NCBI Taxonomy" id="117018"/>
    <lineage>
        <taxon>Eukaryota</taxon>
        <taxon>Fungi</taxon>
        <taxon>Dikarya</taxon>
        <taxon>Basidiomycota</taxon>
        <taxon>Agaricomycotina</taxon>
        <taxon>Agaricomycetes</taxon>
        <taxon>Agaricomycetidae</taxon>
        <taxon>Agaricales</taxon>
        <taxon>Tricholomatineae</taxon>
        <taxon>Lyophyllaceae</taxon>
        <taxon>Asterophora</taxon>
    </lineage>
</organism>
<gene>
    <name evidence="7" type="ORF">DXG03_003191</name>
</gene>
<evidence type="ECO:0000256" key="5">
    <source>
        <dbReference type="ARBA" id="ARBA00022840"/>
    </source>
</evidence>
<dbReference type="GO" id="GO:0005524">
    <property type="term" value="F:ATP binding"/>
    <property type="evidence" value="ECO:0007669"/>
    <property type="project" value="UniProtKB-KW"/>
</dbReference>
<evidence type="ECO:0000256" key="6">
    <source>
        <dbReference type="SAM" id="MobiDB-lite"/>
    </source>
</evidence>
<dbReference type="GO" id="GO:0005737">
    <property type="term" value="C:cytoplasm"/>
    <property type="evidence" value="ECO:0007669"/>
    <property type="project" value="TreeGrafter"/>
</dbReference>
<feature type="region of interest" description="Disordered" evidence="6">
    <location>
        <begin position="135"/>
        <end position="170"/>
    </location>
</feature>
<dbReference type="OrthoDB" id="9332038at2759"/>
<evidence type="ECO:0000256" key="1">
    <source>
        <dbReference type="ARBA" id="ARBA00022527"/>
    </source>
</evidence>
<keyword evidence="3" id="KW-0547">Nucleotide-binding</keyword>
<dbReference type="InterPro" id="IPR050494">
    <property type="entry name" value="Ser_Thr_dual-spec_kinase"/>
</dbReference>
<keyword evidence="8" id="KW-1185">Reference proteome</keyword>
<feature type="compositionally biased region" description="Low complexity" evidence="6">
    <location>
        <begin position="207"/>
        <end position="237"/>
    </location>
</feature>
<keyword evidence="4" id="KW-0418">Kinase</keyword>
<proteinExistence type="predicted"/>
<feature type="compositionally biased region" description="Polar residues" evidence="6">
    <location>
        <begin position="267"/>
        <end position="284"/>
    </location>
</feature>
<name>A0A9P7GJR0_9AGAR</name>
<feature type="compositionally biased region" description="Gly residues" evidence="6">
    <location>
        <begin position="601"/>
        <end position="619"/>
    </location>
</feature>
<keyword evidence="1" id="KW-0723">Serine/threonine-protein kinase</keyword>
<evidence type="ECO:0000313" key="8">
    <source>
        <dbReference type="Proteomes" id="UP000775547"/>
    </source>
</evidence>
<dbReference type="AlphaFoldDB" id="A0A9P7GJR0"/>
<evidence type="ECO:0000313" key="7">
    <source>
        <dbReference type="EMBL" id="KAG5648580.1"/>
    </source>
</evidence>
<sequence length="619" mass="66809">MLGMPPLSMLNTGKQTSQFFDTYETWNAQLNQKEKSYRLKSIEQYSREHNTNEQPGKQYFKATSLPEIINTAPMPTSKSSRQGHEVEKELNNRASFIDFCQGLLNMNPVTRWAPQQARLHPFITGEKFTKPFVPDGLTVTHNQGASSSGNPDPKRPYGGLISQQPKGTRAYQDAATYNQHLNQHQVYTAHQAASQNAPTFRNPYITPSQTQQALPQQLQSHQQTSHQQQSQQLPPALYSGAPDGGNTYPQQHQNAQQYPAKPGGGAQQQHRLVHQASSGQLSTPYSNHMQALPTNPSVHLNPNVPSNAYNPNSRARANTINHNQMKEIPPALARLQRMDNIPRDALTPVLNREDAMVEWERRQSGKPGTAPQSYPQIEYLQQQAEIAAASGSINWSQNSVAPGASGSMRYAAQPSKLSHSYHPQTAIVVDDDNGRREVVMSNVRSAAGGGGAAGAGASGAGGMFSASGVGVISNPPQTYASNATTSGNRYAATYAQQSQHPPPGQQQQAQGGGVVPFDTVDRRSDMSNVYVPMQPEQYQSYSTPATAARHIAAPPQAVPPSFYGAGVVTAGPPQGQGQGAQQQQQQAQGRNPFAVPDGLQPMGGGKRGAGGGGSMDSWR</sequence>
<evidence type="ECO:0000256" key="4">
    <source>
        <dbReference type="ARBA" id="ARBA00022777"/>
    </source>
</evidence>
<dbReference type="PANTHER" id="PTHR24058:SF17">
    <property type="entry name" value="HOMEODOMAIN INTERACTING PROTEIN KINASE, ISOFORM D"/>
    <property type="match status" value="1"/>
</dbReference>
<evidence type="ECO:0000256" key="3">
    <source>
        <dbReference type="ARBA" id="ARBA00022741"/>
    </source>
</evidence>
<comment type="caution">
    <text evidence="7">The sequence shown here is derived from an EMBL/GenBank/DDBJ whole genome shotgun (WGS) entry which is preliminary data.</text>
</comment>
<dbReference type="PANTHER" id="PTHR24058">
    <property type="entry name" value="DUAL SPECIFICITY PROTEIN KINASE"/>
    <property type="match status" value="1"/>
</dbReference>
<dbReference type="GO" id="GO:0005634">
    <property type="term" value="C:nucleus"/>
    <property type="evidence" value="ECO:0007669"/>
    <property type="project" value="TreeGrafter"/>
</dbReference>
<dbReference type="GO" id="GO:0004674">
    <property type="term" value="F:protein serine/threonine kinase activity"/>
    <property type="evidence" value="ECO:0007669"/>
    <property type="project" value="UniProtKB-KW"/>
</dbReference>
<feature type="compositionally biased region" description="Low complexity" evidence="6">
    <location>
        <begin position="570"/>
        <end position="589"/>
    </location>
</feature>
<dbReference type="GO" id="GO:0004713">
    <property type="term" value="F:protein tyrosine kinase activity"/>
    <property type="evidence" value="ECO:0007669"/>
    <property type="project" value="TreeGrafter"/>
</dbReference>
<feature type="region of interest" description="Disordered" evidence="6">
    <location>
        <begin position="191"/>
        <end position="284"/>
    </location>
</feature>
<dbReference type="Gene3D" id="1.10.510.10">
    <property type="entry name" value="Transferase(Phosphotransferase) domain 1"/>
    <property type="match status" value="1"/>
</dbReference>
<evidence type="ECO:0000256" key="2">
    <source>
        <dbReference type="ARBA" id="ARBA00022679"/>
    </source>
</evidence>
<protein>
    <submittedName>
        <fullName evidence="7">Uncharacterized protein</fullName>
    </submittedName>
</protein>
<keyword evidence="5" id="KW-0067">ATP-binding</keyword>
<feature type="compositionally biased region" description="Polar residues" evidence="6">
    <location>
        <begin position="247"/>
        <end position="257"/>
    </location>
</feature>
<dbReference type="Proteomes" id="UP000775547">
    <property type="component" value="Unassembled WGS sequence"/>
</dbReference>
<feature type="region of interest" description="Disordered" evidence="6">
    <location>
        <begin position="494"/>
        <end position="520"/>
    </location>
</feature>
<feature type="region of interest" description="Disordered" evidence="6">
    <location>
        <begin position="568"/>
        <end position="619"/>
    </location>
</feature>